<gene>
    <name evidence="1" type="ORF">XENOCAPTIV_010072</name>
</gene>
<evidence type="ECO:0000313" key="2">
    <source>
        <dbReference type="Proteomes" id="UP001434883"/>
    </source>
</evidence>
<name>A0ABV0RY34_9TELE</name>
<sequence>MQFIIQFSQLHPVLIIARSIYSKKSLKLNLSFNITKSHICLERVTSISKALGLHQTTERGNYSHMEKTWNSGKPSQECPTDHNYSKLHQQLIQEVTKELLDNI</sequence>
<organism evidence="1 2">
    <name type="scientific">Xenoophorus captivus</name>
    <dbReference type="NCBI Taxonomy" id="1517983"/>
    <lineage>
        <taxon>Eukaryota</taxon>
        <taxon>Metazoa</taxon>
        <taxon>Chordata</taxon>
        <taxon>Craniata</taxon>
        <taxon>Vertebrata</taxon>
        <taxon>Euteleostomi</taxon>
        <taxon>Actinopterygii</taxon>
        <taxon>Neopterygii</taxon>
        <taxon>Teleostei</taxon>
        <taxon>Neoteleostei</taxon>
        <taxon>Acanthomorphata</taxon>
        <taxon>Ovalentaria</taxon>
        <taxon>Atherinomorphae</taxon>
        <taxon>Cyprinodontiformes</taxon>
        <taxon>Goodeidae</taxon>
        <taxon>Xenoophorus</taxon>
    </lineage>
</organism>
<accession>A0ABV0RY34</accession>
<comment type="caution">
    <text evidence="1">The sequence shown here is derived from an EMBL/GenBank/DDBJ whole genome shotgun (WGS) entry which is preliminary data.</text>
</comment>
<protein>
    <submittedName>
        <fullName evidence="1">Uncharacterized protein</fullName>
    </submittedName>
</protein>
<proteinExistence type="predicted"/>
<dbReference type="EMBL" id="JAHRIN010061041">
    <property type="protein sequence ID" value="MEQ2213123.1"/>
    <property type="molecule type" value="Genomic_DNA"/>
</dbReference>
<reference evidence="1 2" key="1">
    <citation type="submission" date="2021-06" db="EMBL/GenBank/DDBJ databases">
        <authorList>
            <person name="Palmer J.M."/>
        </authorList>
    </citation>
    <scope>NUCLEOTIDE SEQUENCE [LARGE SCALE GENOMIC DNA]</scope>
    <source>
        <strain evidence="1 2">XC_2019</strain>
        <tissue evidence="1">Muscle</tissue>
    </source>
</reference>
<keyword evidence="2" id="KW-1185">Reference proteome</keyword>
<dbReference type="Proteomes" id="UP001434883">
    <property type="component" value="Unassembled WGS sequence"/>
</dbReference>
<evidence type="ECO:0000313" key="1">
    <source>
        <dbReference type="EMBL" id="MEQ2213123.1"/>
    </source>
</evidence>